<dbReference type="EMBL" id="AGRJ01000201">
    <property type="protein sequence ID" value="EHO49973.1"/>
    <property type="molecule type" value="Genomic_DNA"/>
</dbReference>
<feature type="region of interest" description="Disordered" evidence="1">
    <location>
        <begin position="20"/>
        <end position="39"/>
    </location>
</feature>
<evidence type="ECO:0000313" key="3">
    <source>
        <dbReference type="Proteomes" id="UP000005025"/>
    </source>
</evidence>
<protein>
    <submittedName>
        <fullName evidence="2">Uncharacterized protein</fullName>
    </submittedName>
</protein>
<dbReference type="HOGENOM" id="CLU_3311783_0_0_9"/>
<dbReference type="AlphaFoldDB" id="H1LI20"/>
<organism evidence="2 3">
    <name type="scientific">Lentilactobacillus kisonensis F0435</name>
    <dbReference type="NCBI Taxonomy" id="797516"/>
    <lineage>
        <taxon>Bacteria</taxon>
        <taxon>Bacillati</taxon>
        <taxon>Bacillota</taxon>
        <taxon>Bacilli</taxon>
        <taxon>Lactobacillales</taxon>
        <taxon>Lactobacillaceae</taxon>
        <taxon>Lentilactobacillus</taxon>
    </lineage>
</organism>
<accession>H1LI20</accession>
<sequence>MAGLVPKCFMALTDFRTAPQSNNLRVSTSTKNPRTRDFR</sequence>
<dbReference type="STRING" id="797516.HMPREF9104_02261"/>
<evidence type="ECO:0000313" key="2">
    <source>
        <dbReference type="EMBL" id="EHO49973.1"/>
    </source>
</evidence>
<proteinExistence type="predicted"/>
<reference evidence="2 3" key="1">
    <citation type="submission" date="2011-09" db="EMBL/GenBank/DDBJ databases">
        <authorList>
            <person name="Weinstock G."/>
            <person name="Sodergren E."/>
            <person name="Clifton S."/>
            <person name="Fulton L."/>
            <person name="Fulton B."/>
            <person name="Courtney L."/>
            <person name="Fronick C."/>
            <person name="Harrison M."/>
            <person name="Strong C."/>
            <person name="Farmer C."/>
            <person name="Delahaunty K."/>
            <person name="Markovic C."/>
            <person name="Hall O."/>
            <person name="Minx P."/>
            <person name="Tomlinson C."/>
            <person name="Mitreva M."/>
            <person name="Hou S."/>
            <person name="Chen J."/>
            <person name="Wollam A."/>
            <person name="Pepin K.H."/>
            <person name="Johnson M."/>
            <person name="Bhonagiri V."/>
            <person name="Zhang X."/>
            <person name="Suruliraj S."/>
            <person name="Warren W."/>
            <person name="Chinwalla A."/>
            <person name="Mardis E.R."/>
            <person name="Wilson R.K."/>
        </authorList>
    </citation>
    <scope>NUCLEOTIDE SEQUENCE [LARGE SCALE GENOMIC DNA]</scope>
    <source>
        <strain evidence="2 3">F0435</strain>
    </source>
</reference>
<feature type="compositionally biased region" description="Polar residues" evidence="1">
    <location>
        <begin position="20"/>
        <end position="32"/>
    </location>
</feature>
<comment type="caution">
    <text evidence="2">The sequence shown here is derived from an EMBL/GenBank/DDBJ whole genome shotgun (WGS) entry which is preliminary data.</text>
</comment>
<name>H1LI20_9LACO</name>
<evidence type="ECO:0000256" key="1">
    <source>
        <dbReference type="SAM" id="MobiDB-lite"/>
    </source>
</evidence>
<dbReference type="Proteomes" id="UP000005025">
    <property type="component" value="Unassembled WGS sequence"/>
</dbReference>
<gene>
    <name evidence="2" type="ORF">HMPREF9104_02261</name>
</gene>